<dbReference type="SUPFAM" id="SSF48403">
    <property type="entry name" value="Ankyrin repeat"/>
    <property type="match status" value="2"/>
</dbReference>
<feature type="compositionally biased region" description="Low complexity" evidence="4">
    <location>
        <begin position="757"/>
        <end position="768"/>
    </location>
</feature>
<evidence type="ECO:0000256" key="3">
    <source>
        <dbReference type="PROSITE-ProRule" id="PRU00023"/>
    </source>
</evidence>
<dbReference type="EMBL" id="DS113936">
    <property type="protein sequence ID" value="EAX92992.1"/>
    <property type="molecule type" value="Genomic_DNA"/>
</dbReference>
<feature type="repeat" description="ANK" evidence="3">
    <location>
        <begin position="407"/>
        <end position="440"/>
    </location>
</feature>
<evidence type="ECO:0000259" key="5">
    <source>
        <dbReference type="Pfam" id="PF11929"/>
    </source>
</evidence>
<dbReference type="PANTHER" id="PTHR24198:SF165">
    <property type="entry name" value="ANKYRIN REPEAT-CONTAINING PROTEIN-RELATED"/>
    <property type="match status" value="1"/>
</dbReference>
<evidence type="ECO:0000313" key="6">
    <source>
        <dbReference type="EMBL" id="EAX92992.1"/>
    </source>
</evidence>
<feature type="repeat" description="ANK" evidence="3">
    <location>
        <begin position="292"/>
        <end position="324"/>
    </location>
</feature>
<dbReference type="VEuPathDB" id="TrichDB:TVAG_261710"/>
<dbReference type="PROSITE" id="PS50297">
    <property type="entry name" value="ANK_REP_REGION"/>
    <property type="match status" value="8"/>
</dbReference>
<proteinExistence type="predicted"/>
<feature type="domain" description="DUF3447" evidence="5">
    <location>
        <begin position="178"/>
        <end position="251"/>
    </location>
</feature>
<feature type="region of interest" description="Disordered" evidence="4">
    <location>
        <begin position="753"/>
        <end position="834"/>
    </location>
</feature>
<feature type="repeat" description="ANK" evidence="3">
    <location>
        <begin position="473"/>
        <end position="507"/>
    </location>
</feature>
<name>A2FQ28_TRIV3</name>
<accession>A2FQ28</accession>
<feature type="repeat" description="ANK" evidence="3">
    <location>
        <begin position="609"/>
        <end position="642"/>
    </location>
</feature>
<gene>
    <name evidence="6" type="ORF">TVAG_261710</name>
</gene>
<dbReference type="PROSITE" id="PS50088">
    <property type="entry name" value="ANK_REPEAT"/>
    <property type="match status" value="9"/>
</dbReference>
<feature type="compositionally biased region" description="Basic and acidic residues" evidence="4">
    <location>
        <begin position="769"/>
        <end position="822"/>
    </location>
</feature>
<keyword evidence="1" id="KW-0677">Repeat</keyword>
<evidence type="ECO:0000256" key="4">
    <source>
        <dbReference type="SAM" id="MobiDB-lite"/>
    </source>
</evidence>
<protein>
    <submittedName>
        <fullName evidence="6">Ankyrin repeat protein, putative</fullName>
    </submittedName>
</protein>
<feature type="repeat" description="ANK" evidence="3">
    <location>
        <begin position="542"/>
        <end position="574"/>
    </location>
</feature>
<dbReference type="PRINTS" id="PR01415">
    <property type="entry name" value="ANKYRIN"/>
</dbReference>
<dbReference type="Pfam" id="PF11929">
    <property type="entry name" value="DUF3447"/>
    <property type="match status" value="1"/>
</dbReference>
<dbReference type="STRING" id="5722.A2FQ28"/>
<dbReference type="InterPro" id="IPR002110">
    <property type="entry name" value="Ankyrin_rpt"/>
</dbReference>
<organism evidence="6 7">
    <name type="scientific">Trichomonas vaginalis (strain ATCC PRA-98 / G3)</name>
    <dbReference type="NCBI Taxonomy" id="412133"/>
    <lineage>
        <taxon>Eukaryota</taxon>
        <taxon>Metamonada</taxon>
        <taxon>Parabasalia</taxon>
        <taxon>Trichomonadida</taxon>
        <taxon>Trichomonadidae</taxon>
        <taxon>Trichomonas</taxon>
    </lineage>
</organism>
<feature type="repeat" description="ANK" evidence="3">
    <location>
        <begin position="360"/>
        <end position="392"/>
    </location>
</feature>
<keyword evidence="2 3" id="KW-0040">ANK repeat</keyword>
<evidence type="ECO:0000256" key="2">
    <source>
        <dbReference type="ARBA" id="ARBA00023043"/>
    </source>
</evidence>
<keyword evidence="7" id="KW-1185">Reference proteome</keyword>
<dbReference type="InterPro" id="IPR020683">
    <property type="entry name" value="DUF3447"/>
</dbReference>
<feature type="repeat" description="ANK" evidence="3">
    <location>
        <begin position="575"/>
        <end position="607"/>
    </location>
</feature>
<evidence type="ECO:0000313" key="7">
    <source>
        <dbReference type="Proteomes" id="UP000001542"/>
    </source>
</evidence>
<reference evidence="6" key="2">
    <citation type="journal article" date="2007" name="Science">
        <title>Draft genome sequence of the sexually transmitted pathogen Trichomonas vaginalis.</title>
        <authorList>
            <person name="Carlton J.M."/>
            <person name="Hirt R.P."/>
            <person name="Silva J.C."/>
            <person name="Delcher A.L."/>
            <person name="Schatz M."/>
            <person name="Zhao Q."/>
            <person name="Wortman J.R."/>
            <person name="Bidwell S.L."/>
            <person name="Alsmark U.C.M."/>
            <person name="Besteiro S."/>
            <person name="Sicheritz-Ponten T."/>
            <person name="Noel C.J."/>
            <person name="Dacks J.B."/>
            <person name="Foster P.G."/>
            <person name="Simillion C."/>
            <person name="Van de Peer Y."/>
            <person name="Miranda-Saavedra D."/>
            <person name="Barton G.J."/>
            <person name="Westrop G.D."/>
            <person name="Mueller S."/>
            <person name="Dessi D."/>
            <person name="Fiori P.L."/>
            <person name="Ren Q."/>
            <person name="Paulsen I."/>
            <person name="Zhang H."/>
            <person name="Bastida-Corcuera F.D."/>
            <person name="Simoes-Barbosa A."/>
            <person name="Brown M.T."/>
            <person name="Hayes R.D."/>
            <person name="Mukherjee M."/>
            <person name="Okumura C.Y."/>
            <person name="Schneider R."/>
            <person name="Smith A.J."/>
            <person name="Vanacova S."/>
            <person name="Villalvazo M."/>
            <person name="Haas B.J."/>
            <person name="Pertea M."/>
            <person name="Feldblyum T.V."/>
            <person name="Utterback T.R."/>
            <person name="Shu C.L."/>
            <person name="Osoegawa K."/>
            <person name="de Jong P.J."/>
            <person name="Hrdy I."/>
            <person name="Horvathova L."/>
            <person name="Zubacova Z."/>
            <person name="Dolezal P."/>
            <person name="Malik S.B."/>
            <person name="Logsdon J.M. Jr."/>
            <person name="Henze K."/>
            <person name="Gupta A."/>
            <person name="Wang C.C."/>
            <person name="Dunne R.L."/>
            <person name="Upcroft J.A."/>
            <person name="Upcroft P."/>
            <person name="White O."/>
            <person name="Salzberg S.L."/>
            <person name="Tang P."/>
            <person name="Chiu C.-H."/>
            <person name="Lee Y.-S."/>
            <person name="Embley T.M."/>
            <person name="Coombs G.H."/>
            <person name="Mottram J.C."/>
            <person name="Tachezy J."/>
            <person name="Fraser-Liggett C.M."/>
            <person name="Johnson P.J."/>
        </authorList>
    </citation>
    <scope>NUCLEOTIDE SEQUENCE [LARGE SCALE GENOMIC DNA]</scope>
    <source>
        <strain evidence="6">G3</strain>
    </source>
</reference>
<dbReference type="InterPro" id="IPR036770">
    <property type="entry name" value="Ankyrin_rpt-contain_sf"/>
</dbReference>
<dbReference type="Gene3D" id="1.25.40.20">
    <property type="entry name" value="Ankyrin repeat-containing domain"/>
    <property type="match status" value="3"/>
</dbReference>
<reference evidence="6" key="1">
    <citation type="submission" date="2006-10" db="EMBL/GenBank/DDBJ databases">
        <authorList>
            <person name="Amadeo P."/>
            <person name="Zhao Q."/>
            <person name="Wortman J."/>
            <person name="Fraser-Liggett C."/>
            <person name="Carlton J."/>
        </authorList>
    </citation>
    <scope>NUCLEOTIDE SEQUENCE</scope>
    <source>
        <strain evidence="6">G3</strain>
    </source>
</reference>
<dbReference type="AlphaFoldDB" id="A2FQ28"/>
<dbReference type="Pfam" id="PF00023">
    <property type="entry name" value="Ank"/>
    <property type="match status" value="1"/>
</dbReference>
<dbReference type="PANTHER" id="PTHR24198">
    <property type="entry name" value="ANKYRIN REPEAT AND PROTEIN KINASE DOMAIN-CONTAINING PROTEIN"/>
    <property type="match status" value="1"/>
</dbReference>
<dbReference type="KEGG" id="tva:4750707"/>
<dbReference type="VEuPathDB" id="TrichDB:TVAGG3_0684320"/>
<dbReference type="Proteomes" id="UP000001542">
    <property type="component" value="Unassembled WGS sequence"/>
</dbReference>
<dbReference type="Pfam" id="PF13637">
    <property type="entry name" value="Ank_4"/>
    <property type="match status" value="1"/>
</dbReference>
<feature type="repeat" description="ANK" evidence="3">
    <location>
        <begin position="508"/>
        <end position="541"/>
    </location>
</feature>
<dbReference type="SMART" id="SM00248">
    <property type="entry name" value="ANK"/>
    <property type="match status" value="13"/>
</dbReference>
<dbReference type="InParanoid" id="A2FQ28"/>
<dbReference type="Pfam" id="PF12796">
    <property type="entry name" value="Ank_2"/>
    <property type="match status" value="3"/>
</dbReference>
<dbReference type="OrthoDB" id="19174at2759"/>
<dbReference type="RefSeq" id="XP_001305922.1">
    <property type="nucleotide sequence ID" value="XM_001305921.1"/>
</dbReference>
<evidence type="ECO:0000256" key="1">
    <source>
        <dbReference type="ARBA" id="ARBA00022737"/>
    </source>
</evidence>
<dbReference type="SMR" id="A2FQ28"/>
<feature type="repeat" description="ANK" evidence="3">
    <location>
        <begin position="325"/>
        <end position="357"/>
    </location>
</feature>
<dbReference type="eggNOG" id="KOG4177">
    <property type="taxonomic scope" value="Eukaryota"/>
</dbReference>
<sequence>MEEAKFNIEEISERTFGYAESIAALFRLATFNDQEIDEIYKNLSNFLIGNKYKEPGEVKGMIFNALRYNNRFMESYLKIFRKLYQEYFPDIDIEPELNSIRDNLLVFHEIDPFYKAIFNDDVKSLIDLLHQSSFITCDNKRIQNNPYFPSTDVSLPELCCYYGAKKCFNNLFHETFYKNRINQYWLHIAIIGRNPDILQECLTAVTPDESCMEIAIATYNVDFITTLFYTCGFEIDPILCAKYQNLSALLVLLNETKLISQIFTYSPSFNFLPFCKLLLEQYGVDINTTNVDGDTALHYAVEYNNFEIAEFLISWGMKINVQNNKGISPLFLAVKNKNLEMTKFLIDHGADLNAQTKKGKGLSALHLCAKENLPQFAELLISKGADINLINEIGEPKWNNEKVFEFKGYTALHYAVNNITSYETAQVLVAHRANLNIKDNEGNTPLHLIQVGEPKIAELLILNGADVNAKNLKNQTPLQIFATLECIEDKVVELLISHGAALDIKDNNNLTPLQLNIIKSRFSGIADILISHGADINVTNEEGLPILHLAVKYNKYHIVEFLLRNGVDVDSKALDGRTALHIAADSNYLRIAKLLIINGADVNAKHGLFEKTPLHYAAENNYYESVAELLMAHGANDNALEITDDTFLRVAGKKNVILFRYLENYYDWNTYNLLCSENSGEKMIDLLISNNADIYPEFYNIIPPMDIEADKNLFETIEYIISSIDAINIPVHEKLYNDIRNIKNINLEPVKQKSRFGQGSNSQGSSQGNDRKDDDNDKCCPQDKTEKTTKCDDECCTQEKTEETTKCEDKENTQENHNENTKPSRGLGENFSRI</sequence>